<feature type="domain" description="MOSC" evidence="1">
    <location>
        <begin position="48"/>
        <end position="173"/>
    </location>
</feature>
<dbReference type="AlphaFoldDB" id="L7VUE8"/>
<dbReference type="InterPro" id="IPR005302">
    <property type="entry name" value="MoCF_Sase_C"/>
</dbReference>
<dbReference type="InterPro" id="IPR011037">
    <property type="entry name" value="Pyrv_Knase-like_insert_dom_sf"/>
</dbReference>
<dbReference type="InterPro" id="IPR052716">
    <property type="entry name" value="MOSC_domain"/>
</dbReference>
<proteinExistence type="predicted"/>
<dbReference type="Pfam" id="PF03473">
    <property type="entry name" value="MOSC"/>
    <property type="match status" value="1"/>
</dbReference>
<accession>L7VUE8</accession>
<dbReference type="PROSITE" id="PS51340">
    <property type="entry name" value="MOSC"/>
    <property type="match status" value="1"/>
</dbReference>
<dbReference type="GO" id="GO:0030170">
    <property type="term" value="F:pyridoxal phosphate binding"/>
    <property type="evidence" value="ECO:0007669"/>
    <property type="project" value="InterPro"/>
</dbReference>
<dbReference type="SUPFAM" id="SSF50800">
    <property type="entry name" value="PK beta-barrel domain-like"/>
    <property type="match status" value="1"/>
</dbReference>
<evidence type="ECO:0000313" key="2">
    <source>
        <dbReference type="EMBL" id="AGC72837.1"/>
    </source>
</evidence>
<dbReference type="PANTHER" id="PTHR36930">
    <property type="entry name" value="METAL-SULFUR CLUSTER BIOSYNTHESIS PROTEINS YUAD-RELATED"/>
    <property type="match status" value="1"/>
</dbReference>
<name>L7VUE8_9BACT</name>
<evidence type="ECO:0000259" key="1">
    <source>
        <dbReference type="PROSITE" id="PS51340"/>
    </source>
</evidence>
<dbReference type="GO" id="GO:0030151">
    <property type="term" value="F:molybdenum ion binding"/>
    <property type="evidence" value="ECO:0007669"/>
    <property type="project" value="InterPro"/>
</dbReference>
<organism evidence="2">
    <name type="scientific">uncultured bacterium A1Q1_fos_1246</name>
    <dbReference type="NCBI Taxonomy" id="1256545"/>
    <lineage>
        <taxon>Bacteria</taxon>
        <taxon>environmental samples</taxon>
    </lineage>
</organism>
<dbReference type="EMBL" id="JX649913">
    <property type="protein sequence ID" value="AGC72837.1"/>
    <property type="molecule type" value="Genomic_DNA"/>
</dbReference>
<dbReference type="PANTHER" id="PTHR36930:SF1">
    <property type="entry name" value="MOSC DOMAIN-CONTAINING PROTEIN"/>
    <property type="match status" value="1"/>
</dbReference>
<reference evidence="2" key="1">
    <citation type="submission" date="2012-09" db="EMBL/GenBank/DDBJ databases">
        <title>Metagenomic Characterization of a Microbial Community in Wastewater Detects High Levels of Antibiotic Resistance.</title>
        <authorList>
            <person name="Abrams M."/>
            <person name="Caldwell A."/>
            <person name="Vandaei E."/>
            <person name="Lee W."/>
            <person name="Perrott J."/>
            <person name="Khan S.Y."/>
            <person name="Ta J."/>
            <person name="Romero D."/>
            <person name="Nguyen V."/>
            <person name="Pourmand N."/>
            <person name="Ouverney C.C."/>
        </authorList>
    </citation>
    <scope>NUCLEOTIDE SEQUENCE</scope>
</reference>
<sequence length="174" mass="18971">MTKVTVAIILLTTNQQSPLWIYDKGDHAMTTGKLEAIWLKRAHRGVMDAKVRATLKANRGLVGNADQGGKRQVTIIARETWDRLLAETGALLDPSARRANLLVSGIDLAQSRGKILQIGPVRISIYGETKPCERMDEAHPGLRKAMYDNWGGGAFGQVLDDGEIAVGDPVQWVG</sequence>
<dbReference type="Gene3D" id="2.40.33.20">
    <property type="entry name" value="PK beta-barrel domain-like"/>
    <property type="match status" value="1"/>
</dbReference>
<dbReference type="GO" id="GO:0003824">
    <property type="term" value="F:catalytic activity"/>
    <property type="evidence" value="ECO:0007669"/>
    <property type="project" value="InterPro"/>
</dbReference>
<protein>
    <recommendedName>
        <fullName evidence="1">MOSC domain-containing protein</fullName>
    </recommendedName>
</protein>